<evidence type="ECO:0000259" key="1">
    <source>
        <dbReference type="Pfam" id="PF13785"/>
    </source>
</evidence>
<evidence type="ECO:0000313" key="2">
    <source>
        <dbReference type="EMBL" id="MRU14636.1"/>
    </source>
</evidence>
<proteinExistence type="predicted"/>
<gene>
    <name evidence="2" type="ORF">FDP25_04240</name>
</gene>
<keyword evidence="3" id="KW-1185">Reference proteome</keyword>
<dbReference type="InterPro" id="IPR025235">
    <property type="entry name" value="DUF4178"/>
</dbReference>
<sequence length="204" mass="23032">MVNTTCPNCGNDAAPALESLRMTTCASCGTTLFIHDERMELAGEQGVMHEASMLFGLGDRVILPRGHFTALGHARYSYGRGVWDEFWGLDEEDMPCWLSVDEGDLVLQYALPTKRYPDVNRVPLLGHVFEWDYTRFTVSELDEASCVALRGSFQDVPEVGETYTFFNCTGDDMRLLSGEFWTGGQAWYIGHWHDPFEVRVERAA</sequence>
<dbReference type="OrthoDB" id="228033at2"/>
<organism evidence="2 3">
    <name type="scientific">Roseovarius bejariae</name>
    <dbReference type="NCBI Taxonomy" id="2576383"/>
    <lineage>
        <taxon>Bacteria</taxon>
        <taxon>Pseudomonadati</taxon>
        <taxon>Pseudomonadota</taxon>
        <taxon>Alphaproteobacteria</taxon>
        <taxon>Rhodobacterales</taxon>
        <taxon>Roseobacteraceae</taxon>
        <taxon>Roseovarius</taxon>
    </lineage>
</organism>
<name>A0A844CTU6_9RHOB</name>
<dbReference type="Proteomes" id="UP000564704">
    <property type="component" value="Unassembled WGS sequence"/>
</dbReference>
<protein>
    <submittedName>
        <fullName evidence="2">DUF4178 domain-containing protein</fullName>
    </submittedName>
</protein>
<reference evidence="2 3" key="1">
    <citation type="submission" date="2019-05" db="EMBL/GenBank/DDBJ databases">
        <title>Roseovarius bejariae sp. nov., a moderately halophylic bacterium isolated from a saline soil in Rambla Salada (Murcia).</title>
        <authorList>
            <person name="Castro D.J."/>
            <person name="Gomez-Altuve A."/>
            <person name="Reina J.C."/>
            <person name="Rodriguez M."/>
            <person name="Sampedro I."/>
            <person name="Llamas I."/>
            <person name="Martinez-Checa F."/>
        </authorList>
    </citation>
    <scope>NUCLEOTIDE SEQUENCE [LARGE SCALE GENOMIC DNA]</scope>
    <source>
        <strain evidence="2 3">A21</strain>
    </source>
</reference>
<dbReference type="EMBL" id="SZWE01000001">
    <property type="protein sequence ID" value="MRU14636.1"/>
    <property type="molecule type" value="Genomic_DNA"/>
</dbReference>
<comment type="caution">
    <text evidence="2">The sequence shown here is derived from an EMBL/GenBank/DDBJ whole genome shotgun (WGS) entry which is preliminary data.</text>
</comment>
<dbReference type="Pfam" id="PF13785">
    <property type="entry name" value="DUF4178"/>
    <property type="match status" value="1"/>
</dbReference>
<dbReference type="AlphaFoldDB" id="A0A844CTU6"/>
<accession>A0A844CTU6</accession>
<evidence type="ECO:0000313" key="3">
    <source>
        <dbReference type="Proteomes" id="UP000564704"/>
    </source>
</evidence>
<feature type="domain" description="DUF4178" evidence="1">
    <location>
        <begin position="57"/>
        <end position="195"/>
    </location>
</feature>